<dbReference type="InterPro" id="IPR006176">
    <property type="entry name" value="3-OHacyl-CoA_DH_NAD-bd"/>
</dbReference>
<dbReference type="InterPro" id="IPR045004">
    <property type="entry name" value="ECH_dom"/>
</dbReference>
<gene>
    <name evidence="7" type="ORF">UABAM_00270</name>
</gene>
<dbReference type="InterPro" id="IPR036291">
    <property type="entry name" value="NAD(P)-bd_dom_sf"/>
</dbReference>
<dbReference type="RefSeq" id="WP_151966187.1">
    <property type="nucleotide sequence ID" value="NZ_AP019860.1"/>
</dbReference>
<dbReference type="InterPro" id="IPR006108">
    <property type="entry name" value="3HC_DH_C"/>
</dbReference>
<keyword evidence="2" id="KW-0520">NAD</keyword>
<evidence type="ECO:0000259" key="5">
    <source>
        <dbReference type="Pfam" id="PF02737"/>
    </source>
</evidence>
<dbReference type="InterPro" id="IPR008927">
    <property type="entry name" value="6-PGluconate_DH-like_C_sf"/>
</dbReference>
<dbReference type="AlphaFoldDB" id="A0A5S9IHZ8"/>
<dbReference type="Gene3D" id="3.90.226.10">
    <property type="entry name" value="2-enoyl-CoA Hydratase, Chain A, domain 1"/>
    <property type="match status" value="1"/>
</dbReference>
<evidence type="ECO:0000259" key="4">
    <source>
        <dbReference type="Pfam" id="PF00725"/>
    </source>
</evidence>
<keyword evidence="1" id="KW-0560">Oxidoreductase</keyword>
<keyword evidence="8" id="KW-1185">Reference proteome</keyword>
<dbReference type="SUPFAM" id="SSF52096">
    <property type="entry name" value="ClpP/crotonase"/>
    <property type="match status" value="1"/>
</dbReference>
<accession>A0A5S9IHZ8</accession>
<dbReference type="GO" id="GO:0006631">
    <property type="term" value="P:fatty acid metabolic process"/>
    <property type="evidence" value="ECO:0007669"/>
    <property type="project" value="InterPro"/>
</dbReference>
<dbReference type="Proteomes" id="UP000326354">
    <property type="component" value="Chromosome"/>
</dbReference>
<dbReference type="GO" id="GO:0003857">
    <property type="term" value="F:(3S)-3-hydroxyacyl-CoA dehydrogenase (NAD+) activity"/>
    <property type="evidence" value="ECO:0007669"/>
    <property type="project" value="UniProtKB-EC"/>
</dbReference>
<dbReference type="Gene3D" id="1.10.1040.50">
    <property type="match status" value="1"/>
</dbReference>
<dbReference type="GO" id="GO:0070403">
    <property type="term" value="F:NAD+ binding"/>
    <property type="evidence" value="ECO:0007669"/>
    <property type="project" value="InterPro"/>
</dbReference>
<evidence type="ECO:0000259" key="6">
    <source>
        <dbReference type="Pfam" id="PF16113"/>
    </source>
</evidence>
<feature type="domain" description="3-hydroxyacyl-CoA dehydrogenase C-terminal" evidence="4">
    <location>
        <begin position="190"/>
        <end position="289"/>
    </location>
</feature>
<sequence>MSPIKTINHVAVIGSGVMGGGIAAFFANQGITCDMYDVEVDIAAANLGKLASPKAKIPLLYTPKFGKRITPRGNAEMAEHLNKADMIVEVVPEIQELKDKMMAQIDASRKTDSMVVTNTSGLSVNRMIASVSDNMKKCFAGTHYFNPVRYLPLVEIIPAATTDPEMLAFLEDFFTKAGKKTIICRDTPNFVANRIGVYSLMKTLSLMEKYNFDVETVDAITGPPLGNPKTATLRLCDLVGNDTTLHVAQNLYDNCPEDKERDLYNAPPLLTRMVEDNMLGLKSGKGFYRKEGRKILALDLKSWEYQPAKKVKLDEIKVARSYQTIEERLYQMVKGDSPIHKFSREITLSTAAYAVDLVGEIADDVATIDNGMKWGFNREIGPIEALDAIGLDKSMEWMRAAGMTVPPLLQEVASTTGSFYQKSGTSRSFFDINTKAMVPVKSNPDVISIAALKEKGNVLRENVSARLVDMEDGALLLEIDSRMVPTMNPIDEFVVSMMEQAFEEIEAKGFTCLVVSNQRANFCAGANIQLLLELCKEKKWDAIRDMSKAFQDANMRLHYASVPVVVAPHGMTLGGGMEVTLAGHKRVAAAELYGGLVEVGVGLLPGGAGNLLLIKQFIENMASRRPGPVVPTMKALELIAYGKVSSSAHDAIGKGFLNKDDVIVLDKDMQLKKAKDVALGMVDGFEAKKPKDLLLAGRGAFYVIEENLKGLLRAHQVPPHGAFIATKMAHVLTGGERANPATPISEDYFLELEREAFVELCSQPKSQERIAHMLKTKKPLLN</sequence>
<dbReference type="Pfam" id="PF00725">
    <property type="entry name" value="3HCDH"/>
    <property type="match status" value="1"/>
</dbReference>
<name>A0A5S9IHZ8_UABAM</name>
<dbReference type="KEGG" id="uam:UABAM_00270"/>
<evidence type="ECO:0000256" key="1">
    <source>
        <dbReference type="ARBA" id="ARBA00023002"/>
    </source>
</evidence>
<evidence type="ECO:0000313" key="8">
    <source>
        <dbReference type="Proteomes" id="UP000326354"/>
    </source>
</evidence>
<protein>
    <submittedName>
        <fullName evidence="7">3-hydroxyacyl-CoA dehydrogenase</fullName>
    </submittedName>
</protein>
<feature type="domain" description="3-hydroxyacyl-CoA dehydrogenase NAD binding" evidence="5">
    <location>
        <begin position="9"/>
        <end position="186"/>
    </location>
</feature>
<evidence type="ECO:0000313" key="7">
    <source>
        <dbReference type="EMBL" id="BBM81927.1"/>
    </source>
</evidence>
<dbReference type="SUPFAM" id="SSF51735">
    <property type="entry name" value="NAD(P)-binding Rossmann-fold domains"/>
    <property type="match status" value="1"/>
</dbReference>
<dbReference type="Pfam" id="PF16113">
    <property type="entry name" value="ECH_2"/>
    <property type="match status" value="1"/>
</dbReference>
<dbReference type="OrthoDB" id="9771883at2"/>
<proteinExistence type="predicted"/>
<evidence type="ECO:0000256" key="2">
    <source>
        <dbReference type="ARBA" id="ARBA00023027"/>
    </source>
</evidence>
<evidence type="ECO:0000256" key="3">
    <source>
        <dbReference type="ARBA" id="ARBA00049556"/>
    </source>
</evidence>
<feature type="domain" description="Enoyl-CoA hydratase/isomerase" evidence="6">
    <location>
        <begin position="487"/>
        <end position="613"/>
    </location>
</feature>
<dbReference type="Pfam" id="PF02737">
    <property type="entry name" value="3HCDH_N"/>
    <property type="match status" value="1"/>
</dbReference>
<dbReference type="CDD" id="cd06558">
    <property type="entry name" value="crotonase-like"/>
    <property type="match status" value="1"/>
</dbReference>
<dbReference type="PANTHER" id="PTHR48075:SF7">
    <property type="entry name" value="3-HYDROXYACYL-COA DEHYDROGENASE-RELATED"/>
    <property type="match status" value="1"/>
</dbReference>
<comment type="catalytic activity">
    <reaction evidence="3">
        <text>a (3S)-3-hydroxyacyl-CoA + NAD(+) = a 3-oxoacyl-CoA + NADH + H(+)</text>
        <dbReference type="Rhea" id="RHEA:22432"/>
        <dbReference type="ChEBI" id="CHEBI:15378"/>
        <dbReference type="ChEBI" id="CHEBI:57318"/>
        <dbReference type="ChEBI" id="CHEBI:57540"/>
        <dbReference type="ChEBI" id="CHEBI:57945"/>
        <dbReference type="ChEBI" id="CHEBI:90726"/>
        <dbReference type="EC" id="1.1.1.35"/>
    </reaction>
</comment>
<dbReference type="EMBL" id="AP019860">
    <property type="protein sequence ID" value="BBM81927.1"/>
    <property type="molecule type" value="Genomic_DNA"/>
</dbReference>
<reference evidence="7 8" key="1">
    <citation type="submission" date="2019-08" db="EMBL/GenBank/DDBJ databases">
        <title>Complete genome sequence of Candidatus Uab amorphum.</title>
        <authorList>
            <person name="Shiratori T."/>
            <person name="Suzuki S."/>
            <person name="Kakizawa Y."/>
            <person name="Ishida K."/>
        </authorList>
    </citation>
    <scope>NUCLEOTIDE SEQUENCE [LARGE SCALE GENOMIC DNA]</scope>
    <source>
        <strain evidence="7 8">SRT547</strain>
    </source>
</reference>
<dbReference type="SUPFAM" id="SSF48179">
    <property type="entry name" value="6-phosphogluconate dehydrogenase C-terminal domain-like"/>
    <property type="match status" value="2"/>
</dbReference>
<dbReference type="Gene3D" id="3.40.50.720">
    <property type="entry name" value="NAD(P)-binding Rossmann-like Domain"/>
    <property type="match status" value="1"/>
</dbReference>
<dbReference type="PANTHER" id="PTHR48075">
    <property type="entry name" value="3-HYDROXYACYL-COA DEHYDROGENASE FAMILY PROTEIN"/>
    <property type="match status" value="1"/>
</dbReference>
<organism evidence="7 8">
    <name type="scientific">Uabimicrobium amorphum</name>
    <dbReference type="NCBI Taxonomy" id="2596890"/>
    <lineage>
        <taxon>Bacteria</taxon>
        <taxon>Pseudomonadati</taxon>
        <taxon>Planctomycetota</taxon>
        <taxon>Candidatus Uabimicrobiia</taxon>
        <taxon>Candidatus Uabimicrobiales</taxon>
        <taxon>Candidatus Uabimicrobiaceae</taxon>
        <taxon>Candidatus Uabimicrobium</taxon>
    </lineage>
</organism>
<dbReference type="InterPro" id="IPR029045">
    <property type="entry name" value="ClpP/crotonase-like_dom_sf"/>
</dbReference>